<dbReference type="Proteomes" id="UP001058974">
    <property type="component" value="Chromosome 1"/>
</dbReference>
<dbReference type="InterPro" id="IPR027417">
    <property type="entry name" value="P-loop_NTPase"/>
</dbReference>
<comment type="catalytic activity">
    <reaction evidence="2">
        <text>ATP + H2O = ADP + phosphate + H(+)</text>
        <dbReference type="Rhea" id="RHEA:13065"/>
        <dbReference type="ChEBI" id="CHEBI:15377"/>
        <dbReference type="ChEBI" id="CHEBI:15378"/>
        <dbReference type="ChEBI" id="CHEBI:30616"/>
        <dbReference type="ChEBI" id="CHEBI:43474"/>
        <dbReference type="ChEBI" id="CHEBI:456216"/>
        <dbReference type="EC" id="3.6.4.13"/>
    </reaction>
</comment>
<sequence length="237" mass="26493">MASKYCSKSGYDGGSVHVSITISPSGTRSYARRERKSQIAYAVEDAIRSADFKDYSLQTPESLSCWNPDCIGFSLIEYILCNICKDERPGAVLVFMTRWDDISSLKEKLQAHTWPKLGSYNTVLGYPNRVLLLTCHGSMASSEKKEIFEEPEDGVRKIVLASNIAKTSITIDDVVFVLDCGKEKETSYDALNNAPCLLPTWISKASTHQTRGRAGRVQPGECYHLYPRCVYDGFAEY</sequence>
<evidence type="ECO:0000313" key="4">
    <source>
        <dbReference type="EMBL" id="KAI5446154.1"/>
    </source>
</evidence>
<evidence type="ECO:0000313" key="5">
    <source>
        <dbReference type="Proteomes" id="UP001058974"/>
    </source>
</evidence>
<dbReference type="FunFam" id="3.40.50.300:FF:000480">
    <property type="entry name" value="DExH-box ATP-dependent RNA helicase DExH3"/>
    <property type="match status" value="1"/>
</dbReference>
<dbReference type="Gramene" id="Psat01G0412600-T1">
    <property type="protein sequence ID" value="KAI5446154.1"/>
    <property type="gene ID" value="KIW84_014126"/>
</dbReference>
<dbReference type="EC" id="3.6.4.13" evidence="1"/>
<dbReference type="PANTHER" id="PTHR18934:SF146">
    <property type="entry name" value="DEXH-BOX ATP-DEPENDENT RNA HELICASE DEXH5, MITOCHONDRIAL"/>
    <property type="match status" value="1"/>
</dbReference>
<evidence type="ECO:0000256" key="1">
    <source>
        <dbReference type="ARBA" id="ARBA00012552"/>
    </source>
</evidence>
<dbReference type="SMART" id="SM00490">
    <property type="entry name" value="HELICc"/>
    <property type="match status" value="1"/>
</dbReference>
<comment type="caution">
    <text evidence="4">The sequence shown here is derived from an EMBL/GenBank/DDBJ whole genome shotgun (WGS) entry which is preliminary data.</text>
</comment>
<name>A0A9D5BM47_PEA</name>
<accession>A0A9D5BM47</accession>
<protein>
    <recommendedName>
        <fullName evidence="1">RNA helicase</fullName>
        <ecNumber evidence="1">3.6.4.13</ecNumber>
    </recommendedName>
</protein>
<dbReference type="GO" id="GO:0003724">
    <property type="term" value="F:RNA helicase activity"/>
    <property type="evidence" value="ECO:0007669"/>
    <property type="project" value="UniProtKB-EC"/>
</dbReference>
<dbReference type="Gene3D" id="3.40.50.300">
    <property type="entry name" value="P-loop containing nucleotide triphosphate hydrolases"/>
    <property type="match status" value="1"/>
</dbReference>
<dbReference type="PROSITE" id="PS51194">
    <property type="entry name" value="HELICASE_CTER"/>
    <property type="match status" value="1"/>
</dbReference>
<dbReference type="EMBL" id="JAMSHJ010000001">
    <property type="protein sequence ID" value="KAI5446154.1"/>
    <property type="molecule type" value="Genomic_DNA"/>
</dbReference>
<dbReference type="GO" id="GO:0003723">
    <property type="term" value="F:RNA binding"/>
    <property type="evidence" value="ECO:0007669"/>
    <property type="project" value="TreeGrafter"/>
</dbReference>
<feature type="domain" description="Helicase C-terminal" evidence="3">
    <location>
        <begin position="75"/>
        <end position="237"/>
    </location>
</feature>
<dbReference type="PANTHER" id="PTHR18934">
    <property type="entry name" value="ATP-DEPENDENT RNA HELICASE"/>
    <property type="match status" value="1"/>
</dbReference>
<dbReference type="SUPFAM" id="SSF52540">
    <property type="entry name" value="P-loop containing nucleoside triphosphate hydrolases"/>
    <property type="match status" value="1"/>
</dbReference>
<dbReference type="InterPro" id="IPR001650">
    <property type="entry name" value="Helicase_C-like"/>
</dbReference>
<gene>
    <name evidence="4" type="ORF">KIW84_014126</name>
</gene>
<organism evidence="4 5">
    <name type="scientific">Pisum sativum</name>
    <name type="common">Garden pea</name>
    <name type="synonym">Lathyrus oleraceus</name>
    <dbReference type="NCBI Taxonomy" id="3888"/>
    <lineage>
        <taxon>Eukaryota</taxon>
        <taxon>Viridiplantae</taxon>
        <taxon>Streptophyta</taxon>
        <taxon>Embryophyta</taxon>
        <taxon>Tracheophyta</taxon>
        <taxon>Spermatophyta</taxon>
        <taxon>Magnoliopsida</taxon>
        <taxon>eudicotyledons</taxon>
        <taxon>Gunneridae</taxon>
        <taxon>Pentapetalae</taxon>
        <taxon>rosids</taxon>
        <taxon>fabids</taxon>
        <taxon>Fabales</taxon>
        <taxon>Fabaceae</taxon>
        <taxon>Papilionoideae</taxon>
        <taxon>50 kb inversion clade</taxon>
        <taxon>NPAAA clade</taxon>
        <taxon>Hologalegina</taxon>
        <taxon>IRL clade</taxon>
        <taxon>Fabeae</taxon>
        <taxon>Lathyrus</taxon>
    </lineage>
</organism>
<dbReference type="Pfam" id="PF00271">
    <property type="entry name" value="Helicase_C"/>
    <property type="match status" value="1"/>
</dbReference>
<evidence type="ECO:0000256" key="2">
    <source>
        <dbReference type="ARBA" id="ARBA00047984"/>
    </source>
</evidence>
<dbReference type="GO" id="GO:0005634">
    <property type="term" value="C:nucleus"/>
    <property type="evidence" value="ECO:0007669"/>
    <property type="project" value="TreeGrafter"/>
</dbReference>
<evidence type="ECO:0000259" key="3">
    <source>
        <dbReference type="PROSITE" id="PS51194"/>
    </source>
</evidence>
<proteinExistence type="predicted"/>
<reference evidence="4 5" key="1">
    <citation type="journal article" date="2022" name="Nat. Genet.">
        <title>Improved pea reference genome and pan-genome highlight genomic features and evolutionary characteristics.</title>
        <authorList>
            <person name="Yang T."/>
            <person name="Liu R."/>
            <person name="Luo Y."/>
            <person name="Hu S."/>
            <person name="Wang D."/>
            <person name="Wang C."/>
            <person name="Pandey M.K."/>
            <person name="Ge S."/>
            <person name="Xu Q."/>
            <person name="Li N."/>
            <person name="Li G."/>
            <person name="Huang Y."/>
            <person name="Saxena R.K."/>
            <person name="Ji Y."/>
            <person name="Li M."/>
            <person name="Yan X."/>
            <person name="He Y."/>
            <person name="Liu Y."/>
            <person name="Wang X."/>
            <person name="Xiang C."/>
            <person name="Varshney R.K."/>
            <person name="Ding H."/>
            <person name="Gao S."/>
            <person name="Zong X."/>
        </authorList>
    </citation>
    <scope>NUCLEOTIDE SEQUENCE [LARGE SCALE GENOMIC DNA]</scope>
    <source>
        <strain evidence="4 5">cv. Zhongwan 6</strain>
    </source>
</reference>
<dbReference type="CDD" id="cd18791">
    <property type="entry name" value="SF2_C_RHA"/>
    <property type="match status" value="1"/>
</dbReference>
<dbReference type="AlphaFoldDB" id="A0A9D5BM47"/>
<keyword evidence="5" id="KW-1185">Reference proteome</keyword>